<evidence type="ECO:0000259" key="6">
    <source>
        <dbReference type="Pfam" id="PF00361"/>
    </source>
</evidence>
<dbReference type="PANTHER" id="PTHR42829:SF2">
    <property type="entry name" value="NADH-UBIQUINONE OXIDOREDUCTASE CHAIN 5"/>
    <property type="match status" value="1"/>
</dbReference>
<evidence type="ECO:0008006" key="9">
    <source>
        <dbReference type="Google" id="ProtNLM"/>
    </source>
</evidence>
<feature type="transmembrane region" description="Helical" evidence="5">
    <location>
        <begin position="184"/>
        <end position="202"/>
    </location>
</feature>
<dbReference type="PANTHER" id="PTHR42829">
    <property type="entry name" value="NADH-UBIQUINONE OXIDOREDUCTASE CHAIN 5"/>
    <property type="match status" value="1"/>
</dbReference>
<keyword evidence="4 5" id="KW-0472">Membrane</keyword>
<evidence type="ECO:0000313" key="8">
    <source>
        <dbReference type="EMBL" id="SVD94254.1"/>
    </source>
</evidence>
<dbReference type="GO" id="GO:0042773">
    <property type="term" value="P:ATP synthesis coupled electron transport"/>
    <property type="evidence" value="ECO:0007669"/>
    <property type="project" value="InterPro"/>
</dbReference>
<comment type="subcellular location">
    <subcellularLocation>
        <location evidence="1">Membrane</location>
        <topology evidence="1">Multi-pass membrane protein</topology>
    </subcellularLocation>
</comment>
<accession>A0A382ZFE5</accession>
<dbReference type="InterPro" id="IPR003945">
    <property type="entry name" value="NU5C-like"/>
</dbReference>
<sequence>MMENSITLLALGTLFLPLLSFFVLIFFGKRLRDKSHWVALALVGGMLGIAISFFANIFNNTGNPILEASVSWFTTGHFSIDLGFLIDNVAAIMMLVVAIISFLVHFYSVGYMKGDPRYSRYFAYLGLFTFSMNGIVLADNLVMMYIFWELVGLSSYLLIGFWFEKHSAANACKKAFLTNRVGDIGMFIGIMVLFFAIGTFQIDGLIEGVHGGAFSGNMALLTVSGVLLFMGAVGKSAQFPL</sequence>
<gene>
    <name evidence="8" type="ORF">METZ01_LOCUS447108</name>
</gene>
<dbReference type="InterPro" id="IPR001516">
    <property type="entry name" value="Proton_antipo_N"/>
</dbReference>
<keyword evidence="3 5" id="KW-1133">Transmembrane helix</keyword>
<organism evidence="8">
    <name type="scientific">marine metagenome</name>
    <dbReference type="NCBI Taxonomy" id="408172"/>
    <lineage>
        <taxon>unclassified sequences</taxon>
        <taxon>metagenomes</taxon>
        <taxon>ecological metagenomes</taxon>
    </lineage>
</organism>
<feature type="transmembrane region" description="Helical" evidence="5">
    <location>
        <begin position="39"/>
        <end position="58"/>
    </location>
</feature>
<dbReference type="EMBL" id="UINC01183472">
    <property type="protein sequence ID" value="SVD94254.1"/>
    <property type="molecule type" value="Genomic_DNA"/>
</dbReference>
<feature type="domain" description="NADH-Ubiquinone oxidoreductase (complex I) chain 5 N-terminal" evidence="7">
    <location>
        <begin position="72"/>
        <end position="122"/>
    </location>
</feature>
<evidence type="ECO:0000256" key="3">
    <source>
        <dbReference type="ARBA" id="ARBA00022989"/>
    </source>
</evidence>
<dbReference type="PRINTS" id="PR01434">
    <property type="entry name" value="NADHDHGNASE5"/>
</dbReference>
<feature type="transmembrane region" description="Helical" evidence="5">
    <location>
        <begin position="121"/>
        <end position="138"/>
    </location>
</feature>
<dbReference type="Pfam" id="PF00662">
    <property type="entry name" value="Proton_antipo_N"/>
    <property type="match status" value="1"/>
</dbReference>
<feature type="transmembrane region" description="Helical" evidence="5">
    <location>
        <begin position="89"/>
        <end position="109"/>
    </location>
</feature>
<feature type="non-terminal residue" evidence="8">
    <location>
        <position position="241"/>
    </location>
</feature>
<evidence type="ECO:0000256" key="5">
    <source>
        <dbReference type="SAM" id="Phobius"/>
    </source>
</evidence>
<name>A0A382ZFE5_9ZZZZ</name>
<feature type="transmembrane region" description="Helical" evidence="5">
    <location>
        <begin position="144"/>
        <end position="163"/>
    </location>
</feature>
<dbReference type="GO" id="GO:0008137">
    <property type="term" value="F:NADH dehydrogenase (ubiquinone) activity"/>
    <property type="evidence" value="ECO:0007669"/>
    <property type="project" value="InterPro"/>
</dbReference>
<evidence type="ECO:0000259" key="7">
    <source>
        <dbReference type="Pfam" id="PF00662"/>
    </source>
</evidence>
<dbReference type="Pfam" id="PF00361">
    <property type="entry name" value="Proton_antipo_M"/>
    <property type="match status" value="1"/>
</dbReference>
<feature type="domain" description="NADH:quinone oxidoreductase/Mrp antiporter transmembrane" evidence="6">
    <location>
        <begin position="138"/>
        <end position="241"/>
    </location>
</feature>
<feature type="transmembrane region" description="Helical" evidence="5">
    <location>
        <begin position="214"/>
        <end position="233"/>
    </location>
</feature>
<feature type="transmembrane region" description="Helical" evidence="5">
    <location>
        <begin position="6"/>
        <end position="27"/>
    </location>
</feature>
<proteinExistence type="predicted"/>
<dbReference type="GO" id="GO:0015990">
    <property type="term" value="P:electron transport coupled proton transport"/>
    <property type="evidence" value="ECO:0007669"/>
    <property type="project" value="TreeGrafter"/>
</dbReference>
<evidence type="ECO:0000256" key="2">
    <source>
        <dbReference type="ARBA" id="ARBA00022692"/>
    </source>
</evidence>
<dbReference type="AlphaFoldDB" id="A0A382ZFE5"/>
<keyword evidence="2 5" id="KW-0812">Transmembrane</keyword>
<evidence type="ECO:0000256" key="1">
    <source>
        <dbReference type="ARBA" id="ARBA00004141"/>
    </source>
</evidence>
<protein>
    <recommendedName>
        <fullName evidence="9">NADH-Ubiquinone oxidoreductase (complex I) chain 5 N-terminal domain-containing protein</fullName>
    </recommendedName>
</protein>
<dbReference type="GO" id="GO:0003954">
    <property type="term" value="F:NADH dehydrogenase activity"/>
    <property type="evidence" value="ECO:0007669"/>
    <property type="project" value="TreeGrafter"/>
</dbReference>
<dbReference type="GO" id="GO:0016020">
    <property type="term" value="C:membrane"/>
    <property type="evidence" value="ECO:0007669"/>
    <property type="project" value="UniProtKB-SubCell"/>
</dbReference>
<reference evidence="8" key="1">
    <citation type="submission" date="2018-05" db="EMBL/GenBank/DDBJ databases">
        <authorList>
            <person name="Lanie J.A."/>
            <person name="Ng W.-L."/>
            <person name="Kazmierczak K.M."/>
            <person name="Andrzejewski T.M."/>
            <person name="Davidsen T.M."/>
            <person name="Wayne K.J."/>
            <person name="Tettelin H."/>
            <person name="Glass J.I."/>
            <person name="Rusch D."/>
            <person name="Podicherti R."/>
            <person name="Tsui H.-C.T."/>
            <person name="Winkler M.E."/>
        </authorList>
    </citation>
    <scope>NUCLEOTIDE SEQUENCE</scope>
</reference>
<dbReference type="InterPro" id="IPR001750">
    <property type="entry name" value="ND/Mrp_TM"/>
</dbReference>
<evidence type="ECO:0000256" key="4">
    <source>
        <dbReference type="ARBA" id="ARBA00023136"/>
    </source>
</evidence>